<gene>
    <name evidence="9" type="ORF">SAMN05421780_11151</name>
</gene>
<feature type="domain" description="PAS" evidence="7">
    <location>
        <begin position="117"/>
        <end position="182"/>
    </location>
</feature>
<feature type="domain" description="PAS" evidence="7">
    <location>
        <begin position="240"/>
        <end position="306"/>
    </location>
</feature>
<evidence type="ECO:0000256" key="3">
    <source>
        <dbReference type="ARBA" id="ARBA00022741"/>
    </source>
</evidence>
<dbReference type="Gene3D" id="3.30.450.20">
    <property type="entry name" value="PAS domain"/>
    <property type="match status" value="3"/>
</dbReference>
<organism evidence="9 10">
    <name type="scientific">Flexibacter flexilis DSM 6793</name>
    <dbReference type="NCBI Taxonomy" id="927664"/>
    <lineage>
        <taxon>Bacteria</taxon>
        <taxon>Pseudomonadati</taxon>
        <taxon>Bacteroidota</taxon>
        <taxon>Cytophagia</taxon>
        <taxon>Cytophagales</taxon>
        <taxon>Flexibacteraceae</taxon>
        <taxon>Flexibacter</taxon>
    </lineage>
</organism>
<dbReference type="Pfam" id="PF00989">
    <property type="entry name" value="PAS"/>
    <property type="match status" value="1"/>
</dbReference>
<dbReference type="InterPro" id="IPR036890">
    <property type="entry name" value="HATPase_C_sf"/>
</dbReference>
<dbReference type="EMBL" id="FOLE01000011">
    <property type="protein sequence ID" value="SFC87593.1"/>
    <property type="molecule type" value="Genomic_DNA"/>
</dbReference>
<dbReference type="Gene3D" id="3.30.565.10">
    <property type="entry name" value="Histidine kinase-like ATPase, C-terminal domain"/>
    <property type="match status" value="1"/>
</dbReference>
<keyword evidence="2" id="KW-0808">Transferase</keyword>
<evidence type="ECO:0000259" key="7">
    <source>
        <dbReference type="PROSITE" id="PS50112"/>
    </source>
</evidence>
<dbReference type="InterPro" id="IPR001610">
    <property type="entry name" value="PAC"/>
</dbReference>
<dbReference type="AlphaFoldDB" id="A0A1I1MYF6"/>
<evidence type="ECO:0000256" key="5">
    <source>
        <dbReference type="ARBA" id="ARBA00022840"/>
    </source>
</evidence>
<dbReference type="Pfam" id="PF07568">
    <property type="entry name" value="HisKA_2"/>
    <property type="match status" value="1"/>
</dbReference>
<evidence type="ECO:0000259" key="8">
    <source>
        <dbReference type="PROSITE" id="PS50113"/>
    </source>
</evidence>
<dbReference type="InterPro" id="IPR003594">
    <property type="entry name" value="HATPase_dom"/>
</dbReference>
<dbReference type="OrthoDB" id="9767435at2"/>
<feature type="domain" description="PAC" evidence="8">
    <location>
        <begin position="440"/>
        <end position="492"/>
    </location>
</feature>
<reference evidence="9 10" key="1">
    <citation type="submission" date="2016-10" db="EMBL/GenBank/DDBJ databases">
        <authorList>
            <person name="de Groot N.N."/>
        </authorList>
    </citation>
    <scope>NUCLEOTIDE SEQUENCE [LARGE SCALE GENOMIC DNA]</scope>
    <source>
        <strain evidence="9 10">DSM 6793</strain>
    </source>
</reference>
<dbReference type="SMART" id="SM00091">
    <property type="entry name" value="PAS"/>
    <property type="match status" value="3"/>
</dbReference>
<dbReference type="STRING" id="927664.SAMN05421780_11151"/>
<dbReference type="SUPFAM" id="SSF55785">
    <property type="entry name" value="PYP-like sensor domain (PAS domain)"/>
    <property type="match status" value="3"/>
</dbReference>
<evidence type="ECO:0000256" key="4">
    <source>
        <dbReference type="ARBA" id="ARBA00022777"/>
    </source>
</evidence>
<dbReference type="NCBIfam" id="TIGR00229">
    <property type="entry name" value="sensory_box"/>
    <property type="match status" value="3"/>
</dbReference>
<evidence type="ECO:0000256" key="2">
    <source>
        <dbReference type="ARBA" id="ARBA00022679"/>
    </source>
</evidence>
<keyword evidence="1" id="KW-0597">Phosphoprotein</keyword>
<protein>
    <submittedName>
        <fullName evidence="9">PAS domain S-box-containing protein</fullName>
    </submittedName>
</protein>
<dbReference type="InterPro" id="IPR000014">
    <property type="entry name" value="PAS"/>
</dbReference>
<dbReference type="InterPro" id="IPR000700">
    <property type="entry name" value="PAS-assoc_C"/>
</dbReference>
<evidence type="ECO:0000313" key="9">
    <source>
        <dbReference type="EMBL" id="SFC87593.1"/>
    </source>
</evidence>
<keyword evidence="10" id="KW-1185">Reference proteome</keyword>
<dbReference type="CDD" id="cd00130">
    <property type="entry name" value="PAS"/>
    <property type="match status" value="3"/>
</dbReference>
<accession>A0A1I1MYF6</accession>
<sequence length="704" mass="80700">MGTSKPILYFVGLSFGNLEQLNEYYEVSHFPSPEGQSLSNLPKPTLWVVAYKLLDYIPDHLSQNIVVVCDKHQEEEALSHTYLTDVICRENLSIKRLWFIIEKAIKQVSRAQKHLEEKDWLSMIAQSTTDIVFILSPSGAILYISPSVTNILGYLPEELTEKLAWDFIHPRERSEVCEIFNRKEWDKTRSVYFPELHCRSKTGEWIPMEAFGGRLSAQTQLDGLIFSLRDVTTQKQTQKQLTYTEHIISQIKEAIIGTNARDEITYMNPAAETLYCTTSKEAIGKSLSELLTMHWFDPEQEQKFERDTQSLGYWQGETIHVGSTGEHIYVDMSHNTVSYTDGSLEKLLVIRDIRESKSKDFQLSVSELRFRNLVESISDLVWSTNTESVFTYISPAVEQVLGYSPDEIIGKPTWLLMPLVNVDQNMAYFQEVKSRRGSFSFYQLQFLTKDGSTVVLEMSGTPLFNFKNEWIGYQGIMQDITQRINSENQLNRNLREKETLIKEIHHRVKNNMQIISSLLFLQAQKIQDKAILELYADSQRRIKAMALVHEKLYQSPDLSRIEFNSYLQSLVSMLASSHRSSHVELMAIASETLLYLDIETAIPCGLIINELVLNCYKYAFPDGRDGKIYVTFHQDEKTGLYQLKVYDNGIGLPEFVMETSTLGMPLVKGLAGQINATFETYNDNGAVFVITFSDKTSREMPSKA</sequence>
<keyword evidence="6" id="KW-0902">Two-component regulatory system</keyword>
<proteinExistence type="predicted"/>
<dbReference type="SUPFAM" id="SSF55874">
    <property type="entry name" value="ATPase domain of HSP90 chaperone/DNA topoisomerase II/histidine kinase"/>
    <property type="match status" value="1"/>
</dbReference>
<dbReference type="Pfam" id="PF13426">
    <property type="entry name" value="PAS_9"/>
    <property type="match status" value="2"/>
</dbReference>
<keyword evidence="5" id="KW-0067">ATP-binding</keyword>
<dbReference type="InterPro" id="IPR011495">
    <property type="entry name" value="Sig_transdc_His_kin_sub2_dim/P"/>
</dbReference>
<evidence type="ECO:0000313" key="10">
    <source>
        <dbReference type="Proteomes" id="UP000199514"/>
    </source>
</evidence>
<dbReference type="SMART" id="SM00086">
    <property type="entry name" value="PAC"/>
    <property type="match status" value="3"/>
</dbReference>
<name>A0A1I1MYF6_9BACT</name>
<keyword evidence="4" id="KW-0418">Kinase</keyword>
<evidence type="ECO:0000256" key="1">
    <source>
        <dbReference type="ARBA" id="ARBA00022553"/>
    </source>
</evidence>
<dbReference type="SMART" id="SM00387">
    <property type="entry name" value="HATPase_c"/>
    <property type="match status" value="1"/>
</dbReference>
<keyword evidence="3" id="KW-0547">Nucleotide-binding</keyword>
<dbReference type="PROSITE" id="PS50112">
    <property type="entry name" value="PAS"/>
    <property type="match status" value="3"/>
</dbReference>
<dbReference type="PANTHER" id="PTHR43065:SF23">
    <property type="entry name" value="SENSOR HISTIDINE KINASE PDTAS"/>
    <property type="match status" value="1"/>
</dbReference>
<dbReference type="Proteomes" id="UP000199514">
    <property type="component" value="Unassembled WGS sequence"/>
</dbReference>
<dbReference type="InterPro" id="IPR035965">
    <property type="entry name" value="PAS-like_dom_sf"/>
</dbReference>
<feature type="domain" description="PAS" evidence="7">
    <location>
        <begin position="366"/>
        <end position="411"/>
    </location>
</feature>
<dbReference type="PANTHER" id="PTHR43065">
    <property type="entry name" value="SENSOR HISTIDINE KINASE"/>
    <property type="match status" value="1"/>
</dbReference>
<evidence type="ECO:0000256" key="6">
    <source>
        <dbReference type="ARBA" id="ARBA00023012"/>
    </source>
</evidence>
<dbReference type="InterPro" id="IPR013767">
    <property type="entry name" value="PAS_fold"/>
</dbReference>
<dbReference type="RefSeq" id="WP_091515617.1">
    <property type="nucleotide sequence ID" value="NZ_FOLE01000011.1"/>
</dbReference>
<dbReference type="PROSITE" id="PS50113">
    <property type="entry name" value="PAC"/>
    <property type="match status" value="1"/>
</dbReference>